<name>A0ABU2J9E1_9ACTN</name>
<feature type="transmembrane region" description="Helical" evidence="7">
    <location>
        <begin position="396"/>
        <end position="422"/>
    </location>
</feature>
<keyword evidence="6 7" id="KW-0472">Membrane</keyword>
<evidence type="ECO:0000259" key="8">
    <source>
        <dbReference type="PROSITE" id="PS50850"/>
    </source>
</evidence>
<protein>
    <submittedName>
        <fullName evidence="9">MFS transporter</fullName>
    </submittedName>
</protein>
<feature type="transmembrane region" description="Helical" evidence="7">
    <location>
        <begin position="217"/>
        <end position="234"/>
    </location>
</feature>
<dbReference type="PROSITE" id="PS50850">
    <property type="entry name" value="MFS"/>
    <property type="match status" value="1"/>
</dbReference>
<feature type="transmembrane region" description="Helical" evidence="7">
    <location>
        <begin position="428"/>
        <end position="447"/>
    </location>
</feature>
<feature type="transmembrane region" description="Helical" evidence="7">
    <location>
        <begin position="92"/>
        <end position="112"/>
    </location>
</feature>
<evidence type="ECO:0000256" key="7">
    <source>
        <dbReference type="SAM" id="Phobius"/>
    </source>
</evidence>
<feature type="transmembrane region" description="Helical" evidence="7">
    <location>
        <begin position="308"/>
        <end position="329"/>
    </location>
</feature>
<feature type="domain" description="Major facilitator superfamily (MFS) profile" evidence="8">
    <location>
        <begin position="266"/>
        <end position="457"/>
    </location>
</feature>
<evidence type="ECO:0000313" key="10">
    <source>
        <dbReference type="Proteomes" id="UP001183176"/>
    </source>
</evidence>
<sequence>MCAACGIPTHLIEAGAMPVTDQPATTRAATTRAASRSRTATQQAVAGPRKFAALHNRDCRPYLCGAALAMMADNIEHVITYWVLWQKFHSPALTGFQVISHWVPFLLFSVYFGSLADRHDCRRLIQAAQALFMAVSAAWGILFFTDSLHMWQVCVLLVLHGCAGSLWAPGEQLMLHDFVGREDLPSAVRLNATFRSLGILFGPVVGSVLLLGLGATAGIFANIAFYLPLTLFLFRTKFTGHTRDHGVTRPRMGVLDSLRVFREVRTNHTMVSMIVLAGLGSFFVGASLQSSMPIFAHDLGAGSAGLTYGVLLFANGAGGVIGGILLEATGRIKPNVLAAVVSTAGYGVTSLLFAVTTSYPLAVLMLVIGGVANLAAMSVGQTVVQLLAPAANRGRIIGLYGVSASGLRAGSGFTVGLLGAAIGVHWSLGLSATALCLGTLAAGTYAFRGRDRVPAVE</sequence>
<keyword evidence="4 7" id="KW-0812">Transmembrane</keyword>
<dbReference type="Gene3D" id="1.20.1250.20">
    <property type="entry name" value="MFS general substrate transporter like domains"/>
    <property type="match status" value="1"/>
</dbReference>
<dbReference type="Proteomes" id="UP001183176">
    <property type="component" value="Unassembled WGS sequence"/>
</dbReference>
<evidence type="ECO:0000256" key="1">
    <source>
        <dbReference type="ARBA" id="ARBA00004651"/>
    </source>
</evidence>
<organism evidence="9 10">
    <name type="scientific">Jatrophihabitans lederbergiae</name>
    <dbReference type="NCBI Taxonomy" id="3075547"/>
    <lineage>
        <taxon>Bacteria</taxon>
        <taxon>Bacillati</taxon>
        <taxon>Actinomycetota</taxon>
        <taxon>Actinomycetes</taxon>
        <taxon>Jatrophihabitantales</taxon>
        <taxon>Jatrophihabitantaceae</taxon>
        <taxon>Jatrophihabitans</taxon>
    </lineage>
</organism>
<feature type="transmembrane region" description="Helical" evidence="7">
    <location>
        <begin position="361"/>
        <end position="384"/>
    </location>
</feature>
<dbReference type="InterPro" id="IPR010290">
    <property type="entry name" value="TM_effector"/>
</dbReference>
<dbReference type="RefSeq" id="WP_311422514.1">
    <property type="nucleotide sequence ID" value="NZ_JAVREH010000007.1"/>
</dbReference>
<comment type="caution">
    <text evidence="9">The sequence shown here is derived from an EMBL/GenBank/DDBJ whole genome shotgun (WGS) entry which is preliminary data.</text>
</comment>
<keyword evidence="5 7" id="KW-1133">Transmembrane helix</keyword>
<evidence type="ECO:0000256" key="6">
    <source>
        <dbReference type="ARBA" id="ARBA00023136"/>
    </source>
</evidence>
<feature type="transmembrane region" description="Helical" evidence="7">
    <location>
        <begin position="124"/>
        <end position="144"/>
    </location>
</feature>
<dbReference type="EMBL" id="JAVREH010000007">
    <property type="protein sequence ID" value="MDT0261358.1"/>
    <property type="molecule type" value="Genomic_DNA"/>
</dbReference>
<dbReference type="Pfam" id="PF05977">
    <property type="entry name" value="MFS_3"/>
    <property type="match status" value="1"/>
</dbReference>
<feature type="transmembrane region" description="Helical" evidence="7">
    <location>
        <begin position="150"/>
        <end position="169"/>
    </location>
</feature>
<evidence type="ECO:0000256" key="2">
    <source>
        <dbReference type="ARBA" id="ARBA00022448"/>
    </source>
</evidence>
<dbReference type="CDD" id="cd06173">
    <property type="entry name" value="MFS_MefA_like"/>
    <property type="match status" value="1"/>
</dbReference>
<dbReference type="InterPro" id="IPR036259">
    <property type="entry name" value="MFS_trans_sf"/>
</dbReference>
<feature type="transmembrane region" description="Helical" evidence="7">
    <location>
        <begin position="269"/>
        <end position="288"/>
    </location>
</feature>
<dbReference type="PANTHER" id="PTHR23513">
    <property type="entry name" value="INTEGRAL MEMBRANE EFFLUX PROTEIN-RELATED"/>
    <property type="match status" value="1"/>
</dbReference>
<dbReference type="SUPFAM" id="SSF103473">
    <property type="entry name" value="MFS general substrate transporter"/>
    <property type="match status" value="1"/>
</dbReference>
<accession>A0ABU2J9E1</accession>
<keyword evidence="3" id="KW-1003">Cell membrane</keyword>
<feature type="transmembrane region" description="Helical" evidence="7">
    <location>
        <begin position="190"/>
        <end position="211"/>
    </location>
</feature>
<keyword evidence="10" id="KW-1185">Reference proteome</keyword>
<evidence type="ECO:0000256" key="3">
    <source>
        <dbReference type="ARBA" id="ARBA00022475"/>
    </source>
</evidence>
<feature type="transmembrane region" description="Helical" evidence="7">
    <location>
        <begin position="336"/>
        <end position="355"/>
    </location>
</feature>
<evidence type="ECO:0000256" key="4">
    <source>
        <dbReference type="ARBA" id="ARBA00022692"/>
    </source>
</evidence>
<comment type="subcellular location">
    <subcellularLocation>
        <location evidence="1">Cell membrane</location>
        <topology evidence="1">Multi-pass membrane protein</topology>
    </subcellularLocation>
</comment>
<keyword evidence="2" id="KW-0813">Transport</keyword>
<evidence type="ECO:0000313" key="9">
    <source>
        <dbReference type="EMBL" id="MDT0261358.1"/>
    </source>
</evidence>
<reference evidence="10" key="1">
    <citation type="submission" date="2023-07" db="EMBL/GenBank/DDBJ databases">
        <title>30 novel species of actinomycetes from the DSMZ collection.</title>
        <authorList>
            <person name="Nouioui I."/>
        </authorList>
    </citation>
    <scope>NUCLEOTIDE SEQUENCE [LARGE SCALE GENOMIC DNA]</scope>
    <source>
        <strain evidence="10">DSM 44399</strain>
    </source>
</reference>
<evidence type="ECO:0000256" key="5">
    <source>
        <dbReference type="ARBA" id="ARBA00022989"/>
    </source>
</evidence>
<dbReference type="PANTHER" id="PTHR23513:SF11">
    <property type="entry name" value="STAPHYLOFERRIN A TRANSPORTER"/>
    <property type="match status" value="1"/>
</dbReference>
<dbReference type="InterPro" id="IPR020846">
    <property type="entry name" value="MFS_dom"/>
</dbReference>
<proteinExistence type="predicted"/>
<gene>
    <name evidence="9" type="ORF">RM423_08110</name>
</gene>